<dbReference type="AlphaFoldDB" id="A0A2T4UPB0"/>
<dbReference type="PROSITE" id="PS01081">
    <property type="entry name" value="HTH_TETR_1"/>
    <property type="match status" value="1"/>
</dbReference>
<reference evidence="6 7" key="1">
    <citation type="submission" date="2018-03" db="EMBL/GenBank/DDBJ databases">
        <title>Bacteriophage NCPPB3778 and a type I-E CRISPR drive the evolution of the US Biological Select Agent, Rathayibacter toxicus.</title>
        <authorList>
            <person name="Davis E.W.II."/>
            <person name="Tabima J.F."/>
            <person name="Weisberg A.J."/>
            <person name="Dantas Lopes L."/>
            <person name="Wiseman M.S."/>
            <person name="Wiseman M.S."/>
            <person name="Pupko T."/>
            <person name="Belcher M.S."/>
            <person name="Sechler A.J."/>
            <person name="Tancos M.A."/>
            <person name="Schroeder B.K."/>
            <person name="Murray T.D."/>
            <person name="Luster D.G."/>
            <person name="Schneider W.L."/>
            <person name="Rogers E."/>
            <person name="Andreote F.D."/>
            <person name="Grunwald N.J."/>
            <person name="Putnam M.L."/>
            <person name="Chang J.H."/>
        </authorList>
    </citation>
    <scope>NUCLEOTIDE SEQUENCE [LARGE SCALE GENOMIC DNA]</scope>
    <source>
        <strain evidence="6 7">DSM 15933</strain>
    </source>
</reference>
<organism evidence="6 7">
    <name type="scientific">Rathayibacter caricis DSM 15933</name>
    <dbReference type="NCBI Taxonomy" id="1328867"/>
    <lineage>
        <taxon>Bacteria</taxon>
        <taxon>Bacillati</taxon>
        <taxon>Actinomycetota</taxon>
        <taxon>Actinomycetes</taxon>
        <taxon>Micrococcales</taxon>
        <taxon>Microbacteriaceae</taxon>
        <taxon>Rathayibacter</taxon>
    </lineage>
</organism>
<protein>
    <submittedName>
        <fullName evidence="6">TetR/AcrR family transcriptional regulator</fullName>
    </submittedName>
</protein>
<dbReference type="GO" id="GO:0003700">
    <property type="term" value="F:DNA-binding transcription factor activity"/>
    <property type="evidence" value="ECO:0007669"/>
    <property type="project" value="TreeGrafter"/>
</dbReference>
<proteinExistence type="predicted"/>
<evidence type="ECO:0000313" key="6">
    <source>
        <dbReference type="EMBL" id="PTL71358.1"/>
    </source>
</evidence>
<dbReference type="Proteomes" id="UP000241085">
    <property type="component" value="Unassembled WGS sequence"/>
</dbReference>
<dbReference type="PRINTS" id="PR00455">
    <property type="entry name" value="HTHTETR"/>
</dbReference>
<dbReference type="InterPro" id="IPR050109">
    <property type="entry name" value="HTH-type_TetR-like_transc_reg"/>
</dbReference>
<keyword evidence="1" id="KW-0805">Transcription regulation</keyword>
<evidence type="ECO:0000256" key="4">
    <source>
        <dbReference type="PROSITE-ProRule" id="PRU00335"/>
    </source>
</evidence>
<evidence type="ECO:0000259" key="5">
    <source>
        <dbReference type="PROSITE" id="PS50977"/>
    </source>
</evidence>
<evidence type="ECO:0000256" key="1">
    <source>
        <dbReference type="ARBA" id="ARBA00023015"/>
    </source>
</evidence>
<dbReference type="InterPro" id="IPR009057">
    <property type="entry name" value="Homeodomain-like_sf"/>
</dbReference>
<keyword evidence="3" id="KW-0804">Transcription</keyword>
<dbReference type="PANTHER" id="PTHR30055">
    <property type="entry name" value="HTH-TYPE TRANSCRIPTIONAL REGULATOR RUTR"/>
    <property type="match status" value="1"/>
</dbReference>
<dbReference type="Pfam" id="PF17920">
    <property type="entry name" value="TetR_C_16"/>
    <property type="match status" value="1"/>
</dbReference>
<dbReference type="GO" id="GO:0000976">
    <property type="term" value="F:transcription cis-regulatory region binding"/>
    <property type="evidence" value="ECO:0007669"/>
    <property type="project" value="TreeGrafter"/>
</dbReference>
<dbReference type="InterPro" id="IPR023772">
    <property type="entry name" value="DNA-bd_HTH_TetR-type_CS"/>
</dbReference>
<evidence type="ECO:0000256" key="3">
    <source>
        <dbReference type="ARBA" id="ARBA00023163"/>
    </source>
</evidence>
<dbReference type="InterPro" id="IPR036271">
    <property type="entry name" value="Tet_transcr_reg_TetR-rel_C_sf"/>
</dbReference>
<feature type="domain" description="HTH tetR-type" evidence="5">
    <location>
        <begin position="14"/>
        <end position="74"/>
    </location>
</feature>
<dbReference type="InterPro" id="IPR041678">
    <property type="entry name" value="TetR_C_16"/>
</dbReference>
<gene>
    <name evidence="6" type="ORF">C1I63_19255</name>
</gene>
<keyword evidence="7" id="KW-1185">Reference proteome</keyword>
<dbReference type="SUPFAM" id="SSF46689">
    <property type="entry name" value="Homeodomain-like"/>
    <property type="match status" value="1"/>
</dbReference>
<evidence type="ECO:0000256" key="2">
    <source>
        <dbReference type="ARBA" id="ARBA00023125"/>
    </source>
</evidence>
<feature type="DNA-binding region" description="H-T-H motif" evidence="4">
    <location>
        <begin position="37"/>
        <end position="56"/>
    </location>
</feature>
<dbReference type="Pfam" id="PF00440">
    <property type="entry name" value="TetR_N"/>
    <property type="match status" value="1"/>
</dbReference>
<dbReference type="Gene3D" id="1.10.357.10">
    <property type="entry name" value="Tetracycline Repressor, domain 2"/>
    <property type="match status" value="1"/>
</dbReference>
<name>A0A2T4UPB0_9MICO</name>
<keyword evidence="2 4" id="KW-0238">DNA-binding</keyword>
<dbReference type="PANTHER" id="PTHR30055:SF234">
    <property type="entry name" value="HTH-TYPE TRANSCRIPTIONAL REGULATOR BETI"/>
    <property type="match status" value="1"/>
</dbReference>
<dbReference type="InterPro" id="IPR001647">
    <property type="entry name" value="HTH_TetR"/>
</dbReference>
<dbReference type="PROSITE" id="PS50977">
    <property type="entry name" value="HTH_TETR_2"/>
    <property type="match status" value="1"/>
</dbReference>
<accession>A0A2T4UPB0</accession>
<evidence type="ECO:0000313" key="7">
    <source>
        <dbReference type="Proteomes" id="UP000241085"/>
    </source>
</evidence>
<dbReference type="SUPFAM" id="SSF48498">
    <property type="entry name" value="Tetracyclin repressor-like, C-terminal domain"/>
    <property type="match status" value="1"/>
</dbReference>
<comment type="caution">
    <text evidence="6">The sequence shown here is derived from an EMBL/GenBank/DDBJ whole genome shotgun (WGS) entry which is preliminary data.</text>
</comment>
<dbReference type="RefSeq" id="WP_107576167.1">
    <property type="nucleotide sequence ID" value="NZ_PZPL01000002.1"/>
</dbReference>
<dbReference type="EMBL" id="PZPL01000002">
    <property type="protein sequence ID" value="PTL71358.1"/>
    <property type="molecule type" value="Genomic_DNA"/>
</dbReference>
<sequence length="202" mass="21626">MTGNDSRRHARDADRTRDELVRAARRRFATEGYRAATVRGIASDAGVNVALISRYFGSKEGLFAACVQRSVDEMSPAAAPAGLDALIDRLIERVVRSPDSDEPLQMLLLLRSSGDEGADRIRRETLESFTASIAGIAGLEPGAPQGEDLMLRAQLAIATLVGLVMLRASAVVEPTTSATAAQLDEPLRSALRALLGIETPER</sequence>